<evidence type="ECO:0000256" key="4">
    <source>
        <dbReference type="PROSITE-ProRule" id="PRU10055"/>
    </source>
</evidence>
<evidence type="ECO:0000313" key="6">
    <source>
        <dbReference type="EMBL" id="MEY8536876.1"/>
    </source>
</evidence>
<dbReference type="SUPFAM" id="SSF51445">
    <property type="entry name" value="(Trans)glycosidases"/>
    <property type="match status" value="1"/>
</dbReference>
<name>A0ABV4D548_9LACT</name>
<evidence type="ECO:0000256" key="5">
    <source>
        <dbReference type="RuleBase" id="RU003690"/>
    </source>
</evidence>
<feature type="active site" description="Nucleophile" evidence="4">
    <location>
        <position position="385"/>
    </location>
</feature>
<dbReference type="Proteomes" id="UP001565242">
    <property type="component" value="Unassembled WGS sequence"/>
</dbReference>
<protein>
    <submittedName>
        <fullName evidence="6">Glycoside hydrolase family 1 protein</fullName>
        <ecNumber evidence="6">3.2.1.-</ecNumber>
    </submittedName>
</protein>
<dbReference type="RefSeq" id="WP_251420578.1">
    <property type="nucleotide sequence ID" value="NZ_CALPCG010000002.1"/>
</dbReference>
<dbReference type="EC" id="3.2.1.-" evidence="6"/>
<dbReference type="InterPro" id="IPR001360">
    <property type="entry name" value="Glyco_hydro_1"/>
</dbReference>
<organism evidence="6 7">
    <name type="scientific">Lactococcus muris</name>
    <dbReference type="NCBI Taxonomy" id="2941330"/>
    <lineage>
        <taxon>Bacteria</taxon>
        <taxon>Bacillati</taxon>
        <taxon>Bacillota</taxon>
        <taxon>Bacilli</taxon>
        <taxon>Lactobacillales</taxon>
        <taxon>Streptococcaceae</taxon>
        <taxon>Lactococcus</taxon>
    </lineage>
</organism>
<dbReference type="PANTHER" id="PTHR10353:SF122">
    <property type="entry name" value="6-PHOSPHO-BETA-GLUCOSIDASE ASCB-RELATED"/>
    <property type="match status" value="1"/>
</dbReference>
<dbReference type="GO" id="GO:0016798">
    <property type="term" value="F:hydrolase activity, acting on glycosyl bonds"/>
    <property type="evidence" value="ECO:0007669"/>
    <property type="project" value="UniProtKB-KW"/>
</dbReference>
<dbReference type="PRINTS" id="PR00131">
    <property type="entry name" value="GLHYDRLASE1"/>
</dbReference>
<gene>
    <name evidence="6" type="ORF">AALM99_00255</name>
</gene>
<evidence type="ECO:0000256" key="1">
    <source>
        <dbReference type="ARBA" id="ARBA00010838"/>
    </source>
</evidence>
<evidence type="ECO:0000256" key="3">
    <source>
        <dbReference type="ARBA" id="ARBA00023295"/>
    </source>
</evidence>
<sequence length="486" mass="55683">MKKFEQTFPENFLWGGAIAACQSEGAFDLDGKGLTVADIAVKHDKTVPRSVRKLITAERLEKVLQETDDRKFPKRHGIDFYHRFKEDIAWCAEMGFKVFRFSIAWGRIFPNGDDAKANMKGLAFYDQVIAEVIKHGMEPLITINHFDMPMNLVTQYGGWKNRQLIDFYVTYAKTLFERYGEKVNYWIAFNEINGARFNVFYSTGIVKDDEATYLQDCYQAAHHQFVASALAKKALSKVSKEAMLGCMVAKFTTYPATCKPEDALEAQKNEQMDNYYFTDTVIRGEYPPYAARFWHENGIELQIFEEDEAVLKRYPADFLAFSYYMSSISAADKENFEETDGNLKNTLKNPHLKASEWGWQIDPIGLRYTLNDLYNRYSIPLFIVENGIGAEDVLEDGKIDDDYRIDYLSAHIKQIEEAIKDGVQLIGYTTWSAIDIVSSGTSEMAKRYGFIYVDQDDLGHGTLKRIPKKSFHWYKAVIAANGLGLD</sequence>
<accession>A0ABV4D548</accession>
<keyword evidence="2 6" id="KW-0378">Hydrolase</keyword>
<dbReference type="EMBL" id="JBCLSQ010000001">
    <property type="protein sequence ID" value="MEY8536876.1"/>
    <property type="molecule type" value="Genomic_DNA"/>
</dbReference>
<dbReference type="Pfam" id="PF00232">
    <property type="entry name" value="Glyco_hydro_1"/>
    <property type="match status" value="1"/>
</dbReference>
<comment type="similarity">
    <text evidence="1 5">Belongs to the glycosyl hydrolase 1 family.</text>
</comment>
<keyword evidence="3 6" id="KW-0326">Glycosidase</keyword>
<dbReference type="PANTHER" id="PTHR10353">
    <property type="entry name" value="GLYCOSYL HYDROLASE"/>
    <property type="match status" value="1"/>
</dbReference>
<comment type="caution">
    <text evidence="6">The sequence shown here is derived from an EMBL/GenBank/DDBJ whole genome shotgun (WGS) entry which is preliminary data.</text>
</comment>
<evidence type="ECO:0000313" key="7">
    <source>
        <dbReference type="Proteomes" id="UP001565242"/>
    </source>
</evidence>
<dbReference type="Gene3D" id="3.20.20.80">
    <property type="entry name" value="Glycosidases"/>
    <property type="match status" value="1"/>
</dbReference>
<evidence type="ECO:0000256" key="2">
    <source>
        <dbReference type="ARBA" id="ARBA00022801"/>
    </source>
</evidence>
<dbReference type="InterPro" id="IPR017853">
    <property type="entry name" value="GH"/>
</dbReference>
<dbReference type="PROSITE" id="PS51257">
    <property type="entry name" value="PROKAR_LIPOPROTEIN"/>
    <property type="match status" value="1"/>
</dbReference>
<keyword evidence="7" id="KW-1185">Reference proteome</keyword>
<dbReference type="PROSITE" id="PS00572">
    <property type="entry name" value="GLYCOSYL_HYDROL_F1_1"/>
    <property type="match status" value="1"/>
</dbReference>
<proteinExistence type="inferred from homology"/>
<dbReference type="InterPro" id="IPR018120">
    <property type="entry name" value="Glyco_hydro_1_AS"/>
</dbReference>
<reference evidence="6 7" key="1">
    <citation type="submission" date="2024-03" db="EMBL/GenBank/DDBJ databases">
        <title>Mouse gut bacterial collection (mGBC) of GemPharmatech.</title>
        <authorList>
            <person name="He Y."/>
            <person name="Dong L."/>
            <person name="Wu D."/>
            <person name="Gao X."/>
            <person name="Lin Z."/>
        </authorList>
    </citation>
    <scope>NUCLEOTIDE SEQUENCE [LARGE SCALE GENOMIC DNA]</scope>
    <source>
        <strain evidence="6 7">20-218</strain>
    </source>
</reference>